<dbReference type="InterPro" id="IPR039299">
    <property type="entry name" value="SEOA"/>
</dbReference>
<proteinExistence type="predicted"/>
<dbReference type="PANTHER" id="PTHR33232:SF14">
    <property type="entry name" value="THIOREDOXIN-LIKE, SIEVE ELEMENT OCCLUSION-RELATED"/>
    <property type="match status" value="1"/>
</dbReference>
<evidence type="ECO:0000259" key="1">
    <source>
        <dbReference type="Pfam" id="PF14577"/>
    </source>
</evidence>
<dbReference type="EMBL" id="CP144692">
    <property type="protein sequence ID" value="WVY98504.1"/>
    <property type="molecule type" value="Genomic_DNA"/>
</dbReference>
<accession>A0AAQ3MXG5</accession>
<name>A0AAQ3MXG5_VIGMU</name>
<dbReference type="PANTHER" id="PTHR33232">
    <property type="entry name" value="PROTEIN SIEVE ELEMENT OCCLUSION B-LIKE"/>
    <property type="match status" value="1"/>
</dbReference>
<dbReference type="Proteomes" id="UP001374535">
    <property type="component" value="Chromosome 9"/>
</dbReference>
<feature type="domain" description="Sieve element occlusion C-terminal" evidence="1">
    <location>
        <begin position="284"/>
        <end position="413"/>
    </location>
</feature>
<dbReference type="GO" id="GO:0010088">
    <property type="term" value="P:phloem development"/>
    <property type="evidence" value="ECO:0007669"/>
    <property type="project" value="InterPro"/>
</dbReference>
<organism evidence="2 3">
    <name type="scientific">Vigna mungo</name>
    <name type="common">Black gram</name>
    <name type="synonym">Phaseolus mungo</name>
    <dbReference type="NCBI Taxonomy" id="3915"/>
    <lineage>
        <taxon>Eukaryota</taxon>
        <taxon>Viridiplantae</taxon>
        <taxon>Streptophyta</taxon>
        <taxon>Embryophyta</taxon>
        <taxon>Tracheophyta</taxon>
        <taxon>Spermatophyta</taxon>
        <taxon>Magnoliopsida</taxon>
        <taxon>eudicotyledons</taxon>
        <taxon>Gunneridae</taxon>
        <taxon>Pentapetalae</taxon>
        <taxon>rosids</taxon>
        <taxon>fabids</taxon>
        <taxon>Fabales</taxon>
        <taxon>Fabaceae</taxon>
        <taxon>Papilionoideae</taxon>
        <taxon>50 kb inversion clade</taxon>
        <taxon>NPAAA clade</taxon>
        <taxon>indigoferoid/millettioid clade</taxon>
        <taxon>Phaseoleae</taxon>
        <taxon>Vigna</taxon>
    </lineage>
</organism>
<keyword evidence="3" id="KW-1185">Reference proteome</keyword>
<sequence length="421" mass="48610">MALALLNPSASVTTTQQKDQLPNPFELQDSQIRYKVYLTHVNDDKEYDGDVLFNLVSNILNSASAQVSATTGIEVFKQKYVMLFISGLDSIGDEILLLSSIYRRLQEHAGEEIKGFKKGDFRILWIPVVDDWNTDNTRREKFYNLKKSMKWHLPGHDIIVQKLKYDGKPIVTVINPQGQIINENALQIIFEWEIEAFPFRQIDVDDLNRKWKWFWNLLEKTDDKAKLLGRDNTSCVFIYGGNDSNWIQNMKNAIGKIEKHEINNVDVNIERYQLGEHNPDHVPSFWIGLDGKKKNKECKGRVDCEIQEVVRTLLCLKQDPLGWVVLSRGRNLKLLGHGEPMYQTVLEFEKWKNTVLEKETFDVAFKEHYDVVKERYASRPYDHTSSVLATITCPNTSCGRVMEVTSIQYRCCHGSANSCNV</sequence>
<gene>
    <name evidence="2" type="ORF">V8G54_030655</name>
</gene>
<dbReference type="InterPro" id="IPR027944">
    <property type="entry name" value="SEO_C"/>
</dbReference>
<dbReference type="AlphaFoldDB" id="A0AAQ3MXG5"/>
<protein>
    <recommendedName>
        <fullName evidence="1">Sieve element occlusion C-terminal domain-containing protein</fullName>
    </recommendedName>
</protein>
<reference evidence="2 3" key="1">
    <citation type="journal article" date="2023" name="Life. Sci Alliance">
        <title>Evolutionary insights into 3D genome organization and epigenetic landscape of Vigna mungo.</title>
        <authorList>
            <person name="Junaid A."/>
            <person name="Singh B."/>
            <person name="Bhatia S."/>
        </authorList>
    </citation>
    <scope>NUCLEOTIDE SEQUENCE [LARGE SCALE GENOMIC DNA]</scope>
    <source>
        <strain evidence="2">Urdbean</strain>
    </source>
</reference>
<evidence type="ECO:0000313" key="2">
    <source>
        <dbReference type="EMBL" id="WVY98504.1"/>
    </source>
</evidence>
<evidence type="ECO:0000313" key="3">
    <source>
        <dbReference type="Proteomes" id="UP001374535"/>
    </source>
</evidence>
<dbReference type="Pfam" id="PF14577">
    <property type="entry name" value="SEO_C"/>
    <property type="match status" value="1"/>
</dbReference>